<dbReference type="Proteomes" id="UP001151760">
    <property type="component" value="Unassembled WGS sequence"/>
</dbReference>
<reference evidence="2" key="2">
    <citation type="submission" date="2022-01" db="EMBL/GenBank/DDBJ databases">
        <authorList>
            <person name="Yamashiro T."/>
            <person name="Shiraishi A."/>
            <person name="Satake H."/>
            <person name="Nakayama K."/>
        </authorList>
    </citation>
    <scope>NUCLEOTIDE SEQUENCE</scope>
</reference>
<name>A0ABQ5AVM5_9ASTR</name>
<gene>
    <name evidence="2" type="ORF">Tco_0839845</name>
</gene>
<protein>
    <submittedName>
        <fullName evidence="2">Uncharacterized protein</fullName>
    </submittedName>
</protein>
<comment type="caution">
    <text evidence="2">The sequence shown here is derived from an EMBL/GenBank/DDBJ whole genome shotgun (WGS) entry which is preliminary data.</text>
</comment>
<dbReference type="EMBL" id="BQNB010012582">
    <property type="protein sequence ID" value="GJT05383.1"/>
    <property type="molecule type" value="Genomic_DNA"/>
</dbReference>
<reference evidence="2" key="1">
    <citation type="journal article" date="2022" name="Int. J. Mol. Sci.">
        <title>Draft Genome of Tanacetum Coccineum: Genomic Comparison of Closely Related Tanacetum-Family Plants.</title>
        <authorList>
            <person name="Yamashiro T."/>
            <person name="Shiraishi A."/>
            <person name="Nakayama K."/>
            <person name="Satake H."/>
        </authorList>
    </citation>
    <scope>NUCLEOTIDE SEQUENCE</scope>
</reference>
<accession>A0ABQ5AVM5</accession>
<organism evidence="2 3">
    <name type="scientific">Tanacetum coccineum</name>
    <dbReference type="NCBI Taxonomy" id="301880"/>
    <lineage>
        <taxon>Eukaryota</taxon>
        <taxon>Viridiplantae</taxon>
        <taxon>Streptophyta</taxon>
        <taxon>Embryophyta</taxon>
        <taxon>Tracheophyta</taxon>
        <taxon>Spermatophyta</taxon>
        <taxon>Magnoliopsida</taxon>
        <taxon>eudicotyledons</taxon>
        <taxon>Gunneridae</taxon>
        <taxon>Pentapetalae</taxon>
        <taxon>asterids</taxon>
        <taxon>campanulids</taxon>
        <taxon>Asterales</taxon>
        <taxon>Asteraceae</taxon>
        <taxon>Asteroideae</taxon>
        <taxon>Anthemideae</taxon>
        <taxon>Anthemidinae</taxon>
        <taxon>Tanacetum</taxon>
    </lineage>
</organism>
<proteinExistence type="predicted"/>
<feature type="compositionally biased region" description="Basic and acidic residues" evidence="1">
    <location>
        <begin position="15"/>
        <end position="40"/>
    </location>
</feature>
<sequence>MESILMDEDAIDEGVADKLKKRKQDDADKDEGPYDVSDRGLKRKKISKDTKPSKNAKSTKTSKGTSKGTSKSQPKSTDKSAQAEETLPPTLDSDWNVRKIAQAEKHPLFQRAYEHSYRAISVYVMNNLKINNLAQEHLVGHAFNLLKGTCRSRLEIEYNFEECRQVVPVDYFINNDLEYLRGGSSSKKYTTSTTKTKAAKYDISGIEDMGVHRYGFR</sequence>
<evidence type="ECO:0000256" key="1">
    <source>
        <dbReference type="SAM" id="MobiDB-lite"/>
    </source>
</evidence>
<feature type="compositionally biased region" description="Low complexity" evidence="1">
    <location>
        <begin position="53"/>
        <end position="75"/>
    </location>
</feature>
<feature type="compositionally biased region" description="Acidic residues" evidence="1">
    <location>
        <begin position="1"/>
        <end position="14"/>
    </location>
</feature>
<evidence type="ECO:0000313" key="3">
    <source>
        <dbReference type="Proteomes" id="UP001151760"/>
    </source>
</evidence>
<keyword evidence="3" id="KW-1185">Reference proteome</keyword>
<feature type="region of interest" description="Disordered" evidence="1">
    <location>
        <begin position="1"/>
        <end position="90"/>
    </location>
</feature>
<evidence type="ECO:0000313" key="2">
    <source>
        <dbReference type="EMBL" id="GJT05383.1"/>
    </source>
</evidence>